<comment type="caution">
    <text evidence="2">The sequence shown here is derived from an EMBL/GenBank/DDBJ whole genome shotgun (WGS) entry which is preliminary data.</text>
</comment>
<dbReference type="Proteomes" id="UP001239085">
    <property type="component" value="Unassembled WGS sequence"/>
</dbReference>
<proteinExistence type="predicted"/>
<dbReference type="EMBL" id="JAUSXK010000001">
    <property type="protein sequence ID" value="MDQ0642795.1"/>
    <property type="molecule type" value="Genomic_DNA"/>
</dbReference>
<dbReference type="Gene3D" id="3.60.15.10">
    <property type="entry name" value="Ribonuclease Z/Hydroxyacylglutathione hydrolase-like"/>
    <property type="match status" value="1"/>
</dbReference>
<keyword evidence="3" id="KW-1185">Reference proteome</keyword>
<dbReference type="CDD" id="cd16282">
    <property type="entry name" value="metallo-hydrolase-like_MBL-fold"/>
    <property type="match status" value="1"/>
</dbReference>
<name>A0ABU0P646_9MICO</name>
<dbReference type="Pfam" id="PF00753">
    <property type="entry name" value="Lactamase_B"/>
    <property type="match status" value="1"/>
</dbReference>
<dbReference type="InterPro" id="IPR001279">
    <property type="entry name" value="Metallo-B-lactamas"/>
</dbReference>
<dbReference type="InterPro" id="IPR050855">
    <property type="entry name" value="NDM-1-like"/>
</dbReference>
<dbReference type="RefSeq" id="WP_307358876.1">
    <property type="nucleotide sequence ID" value="NZ_JAUSXK010000001.1"/>
</dbReference>
<dbReference type="SMART" id="SM00849">
    <property type="entry name" value="Lactamase_B"/>
    <property type="match status" value="1"/>
</dbReference>
<organism evidence="2 3">
    <name type="scientific">Microbacterium murale</name>
    <dbReference type="NCBI Taxonomy" id="1081040"/>
    <lineage>
        <taxon>Bacteria</taxon>
        <taxon>Bacillati</taxon>
        <taxon>Actinomycetota</taxon>
        <taxon>Actinomycetes</taxon>
        <taxon>Micrococcales</taxon>
        <taxon>Microbacteriaceae</taxon>
        <taxon>Microbacterium</taxon>
    </lineage>
</organism>
<dbReference type="PANTHER" id="PTHR42951">
    <property type="entry name" value="METALLO-BETA-LACTAMASE DOMAIN-CONTAINING"/>
    <property type="match status" value="1"/>
</dbReference>
<reference evidence="2 3" key="1">
    <citation type="submission" date="2023-07" db="EMBL/GenBank/DDBJ databases">
        <title>Comparative genomics of wheat-associated soil bacteria to identify genetic determinants of phenazine resistance.</title>
        <authorList>
            <person name="Mouncey N."/>
        </authorList>
    </citation>
    <scope>NUCLEOTIDE SEQUENCE [LARGE SCALE GENOMIC DNA]</scope>
    <source>
        <strain evidence="2 3">W2I7</strain>
    </source>
</reference>
<dbReference type="InterPro" id="IPR036866">
    <property type="entry name" value="RibonucZ/Hydroxyglut_hydro"/>
</dbReference>
<feature type="domain" description="Metallo-beta-lactamase" evidence="1">
    <location>
        <begin position="26"/>
        <end position="206"/>
    </location>
</feature>
<keyword evidence="2" id="KW-0456">Lyase</keyword>
<evidence type="ECO:0000259" key="1">
    <source>
        <dbReference type="SMART" id="SM00849"/>
    </source>
</evidence>
<dbReference type="EC" id="4.-.-.-" evidence="2"/>
<evidence type="ECO:0000313" key="2">
    <source>
        <dbReference type="EMBL" id="MDQ0642795.1"/>
    </source>
</evidence>
<evidence type="ECO:0000313" key="3">
    <source>
        <dbReference type="Proteomes" id="UP001239085"/>
    </source>
</evidence>
<dbReference type="GO" id="GO:0016829">
    <property type="term" value="F:lyase activity"/>
    <property type="evidence" value="ECO:0007669"/>
    <property type="project" value="UniProtKB-KW"/>
</dbReference>
<gene>
    <name evidence="2" type="ORF">QFZ46_000955</name>
</gene>
<dbReference type="SUPFAM" id="SSF56281">
    <property type="entry name" value="Metallo-hydrolase/oxidoreductase"/>
    <property type="match status" value="1"/>
</dbReference>
<dbReference type="PANTHER" id="PTHR42951:SF4">
    <property type="entry name" value="ACYL-COENZYME A THIOESTERASE MBLAC2"/>
    <property type="match status" value="1"/>
</dbReference>
<accession>A0ABU0P646</accession>
<protein>
    <submittedName>
        <fullName evidence="2">Cyclase</fullName>
        <ecNumber evidence="2">4.-.-.-</ecNumber>
    </submittedName>
</protein>
<sequence>MTATPSMQELASGVWAYVQPDGGWMINNMGVILGSSGATSVDATSTERRTRDYLRAIGRVSEAPVKRVVLTHSHPDHCNGTSLIPDAEIIAHRNVVDDLQRPHALAPHIFQSFEQGAIEPRIPTLVFEDTVTIDPGGRRIEVRHPGGPAHTRGDAYVWLPDERVLFTGDLVFHGGTPFALSGSPAGWLRAIEQMAVLDPEVVVPGHGPVGGPELFGPVADYLHFLIDAATEARDRDLTPLEAARALDLARFGDLMEQERIVGNLHRAVAELDGVEPDFARAWQDMYEYNGMRPLACHA</sequence>